<dbReference type="Proteomes" id="UP000236630">
    <property type="component" value="Unassembled WGS sequence"/>
</dbReference>
<evidence type="ECO:0000259" key="4">
    <source>
        <dbReference type="PROSITE" id="PS51782"/>
    </source>
</evidence>
<sequence>MASNKTSVFRSLALVLALLLIVSLAESRTLSVGGAVKSLPTCDSVYGTQEGDTCFDVAKAFSLSTEFFSAINPNLNCDAIFVGQWLCVAGSA</sequence>
<dbReference type="InterPro" id="IPR052210">
    <property type="entry name" value="LysM1-like"/>
</dbReference>
<feature type="domain" description="LysM" evidence="4">
    <location>
        <begin position="44"/>
        <end position="88"/>
    </location>
</feature>
<protein>
    <recommendedName>
        <fullName evidence="4">LysM domain-containing protein</fullName>
    </recommendedName>
</protein>
<keyword evidence="1" id="KW-0147">Chitin-binding</keyword>
<dbReference type="PANTHER" id="PTHR34997:SF1">
    <property type="entry name" value="PEPTIDOGLYCAN-BINDING LYSIN DOMAIN"/>
    <property type="match status" value="1"/>
</dbReference>
<organism evidence="5 6">
    <name type="scientific">Citrus unshiu</name>
    <name type="common">Satsuma mandarin</name>
    <name type="synonym">Citrus nobilis var. unshiu</name>
    <dbReference type="NCBI Taxonomy" id="55188"/>
    <lineage>
        <taxon>Eukaryota</taxon>
        <taxon>Viridiplantae</taxon>
        <taxon>Streptophyta</taxon>
        <taxon>Embryophyta</taxon>
        <taxon>Tracheophyta</taxon>
        <taxon>Spermatophyta</taxon>
        <taxon>Magnoliopsida</taxon>
        <taxon>eudicotyledons</taxon>
        <taxon>Gunneridae</taxon>
        <taxon>Pentapetalae</taxon>
        <taxon>rosids</taxon>
        <taxon>malvids</taxon>
        <taxon>Sapindales</taxon>
        <taxon>Rutaceae</taxon>
        <taxon>Aurantioideae</taxon>
        <taxon>Citrus</taxon>
    </lineage>
</organism>
<dbReference type="SMART" id="SM00257">
    <property type="entry name" value="LysM"/>
    <property type="match status" value="1"/>
</dbReference>
<dbReference type="Gene3D" id="3.10.350.10">
    <property type="entry name" value="LysM domain"/>
    <property type="match status" value="1"/>
</dbReference>
<feature type="chain" id="PRO_5014183092" description="LysM domain-containing protein" evidence="3">
    <location>
        <begin position="28"/>
        <end position="92"/>
    </location>
</feature>
<evidence type="ECO:0000313" key="5">
    <source>
        <dbReference type="EMBL" id="GAY44224.1"/>
    </source>
</evidence>
<dbReference type="Pfam" id="PF01476">
    <property type="entry name" value="LysM"/>
    <property type="match status" value="1"/>
</dbReference>
<keyword evidence="3" id="KW-0732">Signal</keyword>
<dbReference type="AlphaFoldDB" id="A0A2H5NVR7"/>
<dbReference type="PROSITE" id="PS51782">
    <property type="entry name" value="LYSM"/>
    <property type="match status" value="1"/>
</dbReference>
<evidence type="ECO:0000256" key="2">
    <source>
        <dbReference type="ARBA" id="ARBA00023026"/>
    </source>
</evidence>
<feature type="signal peptide" evidence="3">
    <location>
        <begin position="1"/>
        <end position="27"/>
    </location>
</feature>
<accession>A0A2H5NVR7</accession>
<evidence type="ECO:0000256" key="3">
    <source>
        <dbReference type="SAM" id="SignalP"/>
    </source>
</evidence>
<dbReference type="PANTHER" id="PTHR34997">
    <property type="entry name" value="AM15"/>
    <property type="match status" value="1"/>
</dbReference>
<keyword evidence="6" id="KW-1185">Reference proteome</keyword>
<dbReference type="GO" id="GO:0008061">
    <property type="term" value="F:chitin binding"/>
    <property type="evidence" value="ECO:0007669"/>
    <property type="project" value="UniProtKB-KW"/>
</dbReference>
<dbReference type="InterPro" id="IPR018392">
    <property type="entry name" value="LysM"/>
</dbReference>
<name>A0A2H5NVR7_CITUN</name>
<comment type="caution">
    <text evidence="5">The sequence shown here is derived from an EMBL/GenBank/DDBJ whole genome shotgun (WGS) entry which is preliminary data.</text>
</comment>
<gene>
    <name evidence="5" type="ORF">CUMW_080570</name>
</gene>
<evidence type="ECO:0000313" key="6">
    <source>
        <dbReference type="Proteomes" id="UP000236630"/>
    </source>
</evidence>
<proteinExistence type="predicted"/>
<dbReference type="STRING" id="55188.A0A2H5NVR7"/>
<dbReference type="SUPFAM" id="SSF54106">
    <property type="entry name" value="LysM domain"/>
    <property type="match status" value="1"/>
</dbReference>
<dbReference type="InterPro" id="IPR036779">
    <property type="entry name" value="LysM_dom_sf"/>
</dbReference>
<dbReference type="CDD" id="cd00118">
    <property type="entry name" value="LysM"/>
    <property type="match status" value="1"/>
</dbReference>
<evidence type="ECO:0000256" key="1">
    <source>
        <dbReference type="ARBA" id="ARBA00022669"/>
    </source>
</evidence>
<dbReference type="EMBL" id="BDQV01000022">
    <property type="protein sequence ID" value="GAY44224.1"/>
    <property type="molecule type" value="Genomic_DNA"/>
</dbReference>
<keyword evidence="2" id="KW-0843">Virulence</keyword>
<reference evidence="5 6" key="1">
    <citation type="journal article" date="2017" name="Front. Genet.">
        <title>Draft sequencing of the heterozygous diploid genome of Satsuma (Citrus unshiu Marc.) using a hybrid assembly approach.</title>
        <authorList>
            <person name="Shimizu T."/>
            <person name="Tanizawa Y."/>
            <person name="Mochizuki T."/>
            <person name="Nagasaki H."/>
            <person name="Yoshioka T."/>
            <person name="Toyoda A."/>
            <person name="Fujiyama A."/>
            <person name="Kaminuma E."/>
            <person name="Nakamura Y."/>
        </authorList>
    </citation>
    <scope>NUCLEOTIDE SEQUENCE [LARGE SCALE GENOMIC DNA]</scope>
    <source>
        <strain evidence="6">cv. Miyagawa wase</strain>
    </source>
</reference>